<gene>
    <name evidence="1" type="ORF">ETSY1_43850</name>
</gene>
<dbReference type="Proteomes" id="UP000019141">
    <property type="component" value="Unassembled WGS sequence"/>
</dbReference>
<evidence type="ECO:0008006" key="3">
    <source>
        <dbReference type="Google" id="ProtNLM"/>
    </source>
</evidence>
<organism evidence="1 2">
    <name type="scientific">Entotheonella factor</name>
    <dbReference type="NCBI Taxonomy" id="1429438"/>
    <lineage>
        <taxon>Bacteria</taxon>
        <taxon>Pseudomonadati</taxon>
        <taxon>Nitrospinota/Tectimicrobiota group</taxon>
        <taxon>Candidatus Tectimicrobiota</taxon>
        <taxon>Candidatus Entotheonellia</taxon>
        <taxon>Candidatus Entotheonellales</taxon>
        <taxon>Candidatus Entotheonellaceae</taxon>
        <taxon>Candidatus Entotheonella</taxon>
    </lineage>
</organism>
<keyword evidence="2" id="KW-1185">Reference proteome</keyword>
<protein>
    <recommendedName>
        <fullName evidence="3">Transposase InsH N-terminal domain-containing protein</fullName>
    </recommendedName>
</protein>
<reference evidence="1 2" key="1">
    <citation type="journal article" date="2014" name="Nature">
        <title>An environmental bacterial taxon with a large and distinct metabolic repertoire.</title>
        <authorList>
            <person name="Wilson M.C."/>
            <person name="Mori T."/>
            <person name="Ruckert C."/>
            <person name="Uria A.R."/>
            <person name="Helf M.J."/>
            <person name="Takada K."/>
            <person name="Gernert C."/>
            <person name="Steffens U.A."/>
            <person name="Heycke N."/>
            <person name="Schmitt S."/>
            <person name="Rinke C."/>
            <person name="Helfrich E.J."/>
            <person name="Brachmann A.O."/>
            <person name="Gurgui C."/>
            <person name="Wakimoto T."/>
            <person name="Kracht M."/>
            <person name="Crusemann M."/>
            <person name="Hentschel U."/>
            <person name="Abe I."/>
            <person name="Matsunaga S."/>
            <person name="Kalinowski J."/>
            <person name="Takeyama H."/>
            <person name="Piel J."/>
        </authorList>
    </citation>
    <scope>NUCLEOTIDE SEQUENCE [LARGE SCALE GENOMIC DNA]</scope>
    <source>
        <strain evidence="2">TSY1</strain>
    </source>
</reference>
<comment type="caution">
    <text evidence="1">The sequence shown here is derived from an EMBL/GenBank/DDBJ whole genome shotgun (WGS) entry which is preliminary data.</text>
</comment>
<dbReference type="EMBL" id="AZHW01001504">
    <property type="protein sequence ID" value="ETW92388.1"/>
    <property type="molecule type" value="Genomic_DNA"/>
</dbReference>
<dbReference type="HOGENOM" id="CLU_477803_0_0_7"/>
<feature type="non-terminal residue" evidence="1">
    <location>
        <position position="1"/>
    </location>
</feature>
<sequence length="570" mass="63406">SQLTSLDLEAFVHQAKALNQRNRERFTTPFPKQDSRWISHYQFEPRPITLTDKGAIEGGLSWLVGATLDFSFARDLCADAYGARGGTCYDPASLLFLEVAAKVDGYPDYASFCRDLEQADKGHCYRDLAGLDEAIPGQDSFSNFRKRVGHSVVEQTTAIMVQLFIDFGLIKGEIVSTDGQLEPTHSRFKGCAYACEDCKGFAINEAQRHDLVQQLQSGSLRLEMICPFPEVVDKVREATAKKGAPKDPKVTLLEVEPLPPEQDASKSHPKLAELLSVPQDRLPPVRLKWSHLSLGPSGEWRASCPKVPSDLEAGVGYHVDNQNPGQKERVFGYLHLKTTDLHPDFALELPLGNSTYAANADEGTEFIGHRSALAMPVLPGQIQLADAAHDQITNYHWVHDQGGIAVFAYNPRNEHLDATSLLNRGYDKNGTPYAPCGRLCHSNGYDYQAQSRQYVCGLQCPPEEQQRCPHRHGVLGYCHRMSFRDHPRLIGPIERGSPQWRQLYGMRSASERTNSYDQEVIAKGSAVKMRGLAAFSFAGAIRTLGQLLRRACNFVLDATYTLGRLHPLRT</sequence>
<name>W4L2S8_ENTF1</name>
<evidence type="ECO:0000313" key="2">
    <source>
        <dbReference type="Proteomes" id="UP000019141"/>
    </source>
</evidence>
<evidence type="ECO:0000313" key="1">
    <source>
        <dbReference type="EMBL" id="ETW92388.1"/>
    </source>
</evidence>
<dbReference type="AlphaFoldDB" id="W4L2S8"/>
<accession>W4L2S8</accession>
<proteinExistence type="predicted"/>